<dbReference type="Gramene" id="Solyc03g121740.2.1">
    <property type="protein sequence ID" value="Solyc03g121740.2.1"/>
    <property type="gene ID" value="Solyc03g121740.2"/>
</dbReference>
<keyword evidence="2" id="KW-1185">Reference proteome</keyword>
<dbReference type="Proteomes" id="UP000004994">
    <property type="component" value="Chromosome 3"/>
</dbReference>
<sequence length="145" mass="16202">MSSISSPLILDQMNNINHNGDLNLTNHVIMPNSLPNLSFDSISNDPTWFNFNYPNHLQHDLEYNPSVIKQDNSINSMVTSNISLNCTNGENFMDSTNAAIKNHQDLMMTLPKLSEMIKENEDGILESTPIVSQHSDTMVVKSALP</sequence>
<evidence type="ECO:0000313" key="2">
    <source>
        <dbReference type="Proteomes" id="UP000004994"/>
    </source>
</evidence>
<accession>A0A3Q7FXH0</accession>
<protein>
    <submittedName>
        <fullName evidence="1">Uncharacterized protein</fullName>
    </submittedName>
</protein>
<dbReference type="PaxDb" id="4081-Solyc03g121740.1.1"/>
<dbReference type="EnsemblPlants" id="Solyc03g121740.2.1">
    <property type="protein sequence ID" value="Solyc03g121740.2.1"/>
    <property type="gene ID" value="Solyc03g121740.2"/>
</dbReference>
<dbReference type="AlphaFoldDB" id="A0A3Q7FXH0"/>
<dbReference type="InParanoid" id="A0A3Q7FXH0"/>
<reference evidence="1" key="2">
    <citation type="submission" date="2019-01" db="UniProtKB">
        <authorList>
            <consortium name="EnsemblPlants"/>
        </authorList>
    </citation>
    <scope>IDENTIFICATION</scope>
    <source>
        <strain evidence="1">cv. Heinz 1706</strain>
    </source>
</reference>
<evidence type="ECO:0000313" key="1">
    <source>
        <dbReference type="EnsemblPlants" id="Solyc03g121740.2.1"/>
    </source>
</evidence>
<name>A0A3Q7FXH0_SOLLC</name>
<organism evidence="1">
    <name type="scientific">Solanum lycopersicum</name>
    <name type="common">Tomato</name>
    <name type="synonym">Lycopersicon esculentum</name>
    <dbReference type="NCBI Taxonomy" id="4081"/>
    <lineage>
        <taxon>Eukaryota</taxon>
        <taxon>Viridiplantae</taxon>
        <taxon>Streptophyta</taxon>
        <taxon>Embryophyta</taxon>
        <taxon>Tracheophyta</taxon>
        <taxon>Spermatophyta</taxon>
        <taxon>Magnoliopsida</taxon>
        <taxon>eudicotyledons</taxon>
        <taxon>Gunneridae</taxon>
        <taxon>Pentapetalae</taxon>
        <taxon>asterids</taxon>
        <taxon>lamiids</taxon>
        <taxon>Solanales</taxon>
        <taxon>Solanaceae</taxon>
        <taxon>Solanoideae</taxon>
        <taxon>Solaneae</taxon>
        <taxon>Solanum</taxon>
        <taxon>Solanum subgen. Lycopersicon</taxon>
    </lineage>
</organism>
<reference evidence="1" key="1">
    <citation type="journal article" date="2012" name="Nature">
        <title>The tomato genome sequence provides insights into fleshy fruit evolution.</title>
        <authorList>
            <consortium name="Tomato Genome Consortium"/>
        </authorList>
    </citation>
    <scope>NUCLEOTIDE SEQUENCE [LARGE SCALE GENOMIC DNA]</scope>
    <source>
        <strain evidence="1">cv. Heinz 1706</strain>
    </source>
</reference>
<proteinExistence type="predicted"/>